<dbReference type="InterPro" id="IPR024422">
    <property type="entry name" value="Protein_unknown_function_OB"/>
</dbReference>
<name>A0ABU3AC63_9FLAO</name>
<feature type="transmembrane region" description="Helical" evidence="1">
    <location>
        <begin position="6"/>
        <end position="25"/>
    </location>
</feature>
<dbReference type="Proteomes" id="UP001255246">
    <property type="component" value="Unassembled WGS sequence"/>
</dbReference>
<keyword evidence="3" id="KW-1185">Reference proteome</keyword>
<dbReference type="RefSeq" id="WP_311351824.1">
    <property type="nucleotide sequence ID" value="NZ_JAVRHR010000002.1"/>
</dbReference>
<protein>
    <recommendedName>
        <fullName evidence="4">tRNA_anti-like</fullName>
    </recommendedName>
</protein>
<dbReference type="Pfam" id="PF12869">
    <property type="entry name" value="tRNA_anti-like"/>
    <property type="match status" value="1"/>
</dbReference>
<comment type="caution">
    <text evidence="2">The sequence shown here is derived from an EMBL/GenBank/DDBJ whole genome shotgun (WGS) entry which is preliminary data.</text>
</comment>
<reference evidence="2 3" key="1">
    <citation type="submission" date="2023-09" db="EMBL/GenBank/DDBJ databases">
        <authorList>
            <person name="Rey-Velasco X."/>
        </authorList>
    </citation>
    <scope>NUCLEOTIDE SEQUENCE [LARGE SCALE GENOMIC DNA]</scope>
    <source>
        <strain evidence="2 3">F388</strain>
    </source>
</reference>
<evidence type="ECO:0008006" key="4">
    <source>
        <dbReference type="Google" id="ProtNLM"/>
    </source>
</evidence>
<keyword evidence="1" id="KW-1133">Transmembrane helix</keyword>
<evidence type="ECO:0000313" key="2">
    <source>
        <dbReference type="EMBL" id="MDT0607774.1"/>
    </source>
</evidence>
<proteinExistence type="predicted"/>
<keyword evidence="1" id="KW-0472">Membrane</keyword>
<evidence type="ECO:0000313" key="3">
    <source>
        <dbReference type="Proteomes" id="UP001255246"/>
    </source>
</evidence>
<evidence type="ECO:0000256" key="1">
    <source>
        <dbReference type="SAM" id="Phobius"/>
    </source>
</evidence>
<dbReference type="EMBL" id="JAVRHR010000002">
    <property type="protein sequence ID" value="MDT0607774.1"/>
    <property type="molecule type" value="Genomic_DNA"/>
</dbReference>
<gene>
    <name evidence="2" type="ORF">RM706_12055</name>
</gene>
<keyword evidence="1" id="KW-0812">Transmembrane</keyword>
<organism evidence="2 3">
    <name type="scientific">Croceitalea rosinachiae</name>
    <dbReference type="NCBI Taxonomy" id="3075596"/>
    <lineage>
        <taxon>Bacteria</taxon>
        <taxon>Pseudomonadati</taxon>
        <taxon>Bacteroidota</taxon>
        <taxon>Flavobacteriia</taxon>
        <taxon>Flavobacteriales</taxon>
        <taxon>Flavobacteriaceae</taxon>
        <taxon>Croceitalea</taxon>
    </lineage>
</organism>
<accession>A0ABU3AC63</accession>
<sequence length="135" mass="15307">MNKKRIGYIVLALLGLGLITGFIVYKKVINPEHREIFEESTDFIIDAEDLQFHFLNDPEAGTLKYMNKVIETYGTVTEVGSNLIIIEQKIQANFLESNTQKVLVGDVIRIKGRCIGFDEFLLLVKIDQATTIKTN</sequence>